<sequence length="219" mass="24281">MNKKMITTIVLFSFLVLLYFNGCDFTNEMGRREMVITNYSANEITSIEFNGRELVYSDGSSYTLSSEEELTMSLEFIAEGSYSMTATDSSGETDTETIKIDDEGGEVNFFEIETTISITNNTGKEVICFALTDTYSGENVEEISGIEYWIGDLTNIFFPISNGSTETATEVDSNGFVDKSLYVYAWIYDSDTEEGEYVNQGTMSVTSGETNTFTATVGN</sequence>
<gene>
    <name evidence="1" type="ORF">PQJ61_04600</name>
</gene>
<reference evidence="1 2" key="1">
    <citation type="submission" date="2022-12" db="EMBL/GenBank/DDBJ databases">
        <title>Metagenome assembled genome from gulf of manar.</title>
        <authorList>
            <person name="Kohli P."/>
            <person name="Pk S."/>
            <person name="Venkata Ramana C."/>
            <person name="Sasikala C."/>
        </authorList>
    </citation>
    <scope>NUCLEOTIDE SEQUENCE [LARGE SCALE GENOMIC DNA]</scope>
    <source>
        <strain evidence="1">JB008</strain>
    </source>
</reference>
<organism evidence="1 2">
    <name type="scientific">Candidatus Thalassospirochaeta sargassi</name>
    <dbReference type="NCBI Taxonomy" id="3119039"/>
    <lineage>
        <taxon>Bacteria</taxon>
        <taxon>Pseudomonadati</taxon>
        <taxon>Spirochaetota</taxon>
        <taxon>Spirochaetia</taxon>
        <taxon>Spirochaetales</taxon>
        <taxon>Spirochaetaceae</taxon>
        <taxon>Candidatus Thalassospirochaeta</taxon>
    </lineage>
</organism>
<name>A0AAJ1IB47_9SPIO</name>
<protein>
    <submittedName>
        <fullName evidence="1">Uncharacterized protein</fullName>
    </submittedName>
</protein>
<evidence type="ECO:0000313" key="2">
    <source>
        <dbReference type="Proteomes" id="UP001221217"/>
    </source>
</evidence>
<proteinExistence type="predicted"/>
<dbReference type="AlphaFoldDB" id="A0AAJ1IB47"/>
<dbReference type="Proteomes" id="UP001221217">
    <property type="component" value="Unassembled WGS sequence"/>
</dbReference>
<accession>A0AAJ1IB47</accession>
<dbReference type="EMBL" id="JAQQAL010000011">
    <property type="protein sequence ID" value="MDC7226027.1"/>
    <property type="molecule type" value="Genomic_DNA"/>
</dbReference>
<evidence type="ECO:0000313" key="1">
    <source>
        <dbReference type="EMBL" id="MDC7226027.1"/>
    </source>
</evidence>
<comment type="caution">
    <text evidence="1">The sequence shown here is derived from an EMBL/GenBank/DDBJ whole genome shotgun (WGS) entry which is preliminary data.</text>
</comment>